<dbReference type="GO" id="GO:0004065">
    <property type="term" value="F:arylsulfatase activity"/>
    <property type="evidence" value="ECO:0007669"/>
    <property type="project" value="TreeGrafter"/>
</dbReference>
<evidence type="ECO:0000313" key="10">
    <source>
        <dbReference type="Proteomes" id="UP000298517"/>
    </source>
</evidence>
<evidence type="ECO:0000256" key="3">
    <source>
        <dbReference type="ARBA" id="ARBA00022723"/>
    </source>
</evidence>
<feature type="domain" description="Sulfatase N-terminal" evidence="8">
    <location>
        <begin position="31"/>
        <end position="342"/>
    </location>
</feature>
<evidence type="ECO:0000256" key="5">
    <source>
        <dbReference type="ARBA" id="ARBA00022801"/>
    </source>
</evidence>
<sequence length="472" mass="53815">MNALKVIPKRIEILTILFLLISYTSYSQQKPNIVYINIDDLGYTDLSCYGSTFYETPNIDKLATKGIKFTNAYASASNCAPSRASLFSGMYSPRHGIYTVNSSERGKATHRKLIPTPNKTILHDSIITIAETLKKNGYTTASIGKWHLGEDPKTQGFDINIGGTHAGHPKTYFSPYKNPNIKDGPKDEYLTDRLTNEAISFINKNKNTPFFLYMTYYTVHTPIQGKKELIEKYQHKKVTENHNNPTYAAMVEAMDFNVGKILITLEKLNLIENTLIIFTSDNGGLYTVSKQAPLKHGKGSYYEGGTRIPLIVSWKNKIKPKLTTETPVSNIDFYPTFLDITNTPPHKKQVLDGISLGPILFETGKIKKRPLFWHFPIYLQAEKGFNKYTGRDPYFRTRPGTTMRFGKWKLHHYLENNEIELYNLEKDISEENNLAKSKPTLTAKLLKKMNTWRKKTNAPVPSQLNPSYKKQD</sequence>
<dbReference type="PROSITE" id="PS00149">
    <property type="entry name" value="SULFATASE_2"/>
    <property type="match status" value="1"/>
</dbReference>
<comment type="similarity">
    <text evidence="2">Belongs to the sulfatase family.</text>
</comment>
<reference evidence="9 10" key="1">
    <citation type="journal article" date="2011" name="J. Microbiol.">
        <title>Gramella jeungdoensis sp. nov., isolated from a solar saltern in Korea.</title>
        <authorList>
            <person name="Joung Y."/>
            <person name="Kim H."/>
            <person name="Jang T."/>
            <person name="Ahn T.S."/>
            <person name="Joh K."/>
        </authorList>
    </citation>
    <scope>NUCLEOTIDE SEQUENCE [LARGE SCALE GENOMIC DNA]</scope>
    <source>
        <strain evidence="9 10">KCTC 23123</strain>
    </source>
</reference>
<dbReference type="InterPro" id="IPR017850">
    <property type="entry name" value="Alkaline_phosphatase_core_sf"/>
</dbReference>
<dbReference type="RefSeq" id="WP_134246554.1">
    <property type="nucleotide sequence ID" value="NZ_SNQI01000001.1"/>
</dbReference>
<evidence type="ECO:0000259" key="8">
    <source>
        <dbReference type="Pfam" id="PF00884"/>
    </source>
</evidence>
<dbReference type="SUPFAM" id="SSF53649">
    <property type="entry name" value="Alkaline phosphatase-like"/>
    <property type="match status" value="1"/>
</dbReference>
<gene>
    <name evidence="9" type="ORF">E2488_01450</name>
</gene>
<dbReference type="Proteomes" id="UP000298517">
    <property type="component" value="Unassembled WGS sequence"/>
</dbReference>
<evidence type="ECO:0000256" key="6">
    <source>
        <dbReference type="ARBA" id="ARBA00022837"/>
    </source>
</evidence>
<proteinExistence type="inferred from homology"/>
<dbReference type="OrthoDB" id="9803751at2"/>
<keyword evidence="10" id="KW-1185">Reference proteome</keyword>
<comment type="cofactor">
    <cofactor evidence="1">
        <name>Ca(2+)</name>
        <dbReference type="ChEBI" id="CHEBI:29108"/>
    </cofactor>
</comment>
<dbReference type="EMBL" id="SNQI01000001">
    <property type="protein sequence ID" value="TEW76542.1"/>
    <property type="molecule type" value="Genomic_DNA"/>
</dbReference>
<protein>
    <submittedName>
        <fullName evidence="9">Aryl-sulfate sulfohydrolase</fullName>
    </submittedName>
</protein>
<accession>A0A4Y8AWY3</accession>
<name>A0A4Y8AWY3_9FLAO</name>
<dbReference type="PANTHER" id="PTHR42693">
    <property type="entry name" value="ARYLSULFATASE FAMILY MEMBER"/>
    <property type="match status" value="1"/>
</dbReference>
<evidence type="ECO:0000256" key="1">
    <source>
        <dbReference type="ARBA" id="ARBA00001913"/>
    </source>
</evidence>
<organism evidence="9 10">
    <name type="scientific">Gramella jeungdoensis</name>
    <dbReference type="NCBI Taxonomy" id="708091"/>
    <lineage>
        <taxon>Bacteria</taxon>
        <taxon>Pseudomonadati</taxon>
        <taxon>Bacteroidota</taxon>
        <taxon>Flavobacteriia</taxon>
        <taxon>Flavobacteriales</taxon>
        <taxon>Flavobacteriaceae</taxon>
        <taxon>Christiangramia</taxon>
    </lineage>
</organism>
<keyword evidence="5 9" id="KW-0378">Hydrolase</keyword>
<dbReference type="CDD" id="cd16144">
    <property type="entry name" value="ARS_like"/>
    <property type="match status" value="1"/>
</dbReference>
<evidence type="ECO:0000256" key="2">
    <source>
        <dbReference type="ARBA" id="ARBA00008779"/>
    </source>
</evidence>
<dbReference type="Pfam" id="PF00884">
    <property type="entry name" value="Sulfatase"/>
    <property type="match status" value="1"/>
</dbReference>
<evidence type="ECO:0000256" key="7">
    <source>
        <dbReference type="SAM" id="MobiDB-lite"/>
    </source>
</evidence>
<dbReference type="InterPro" id="IPR000917">
    <property type="entry name" value="Sulfatase_N"/>
</dbReference>
<dbReference type="PANTHER" id="PTHR42693:SF42">
    <property type="entry name" value="ARYLSULFATASE G"/>
    <property type="match status" value="1"/>
</dbReference>
<feature type="region of interest" description="Disordered" evidence="7">
    <location>
        <begin position="452"/>
        <end position="472"/>
    </location>
</feature>
<dbReference type="Gene3D" id="3.30.1120.10">
    <property type="match status" value="1"/>
</dbReference>
<evidence type="ECO:0000313" key="9">
    <source>
        <dbReference type="EMBL" id="TEW76542.1"/>
    </source>
</evidence>
<evidence type="ECO:0000256" key="4">
    <source>
        <dbReference type="ARBA" id="ARBA00022729"/>
    </source>
</evidence>
<dbReference type="AlphaFoldDB" id="A0A4Y8AWY3"/>
<keyword evidence="6" id="KW-0106">Calcium</keyword>
<dbReference type="InterPro" id="IPR050738">
    <property type="entry name" value="Sulfatase"/>
</dbReference>
<dbReference type="Gene3D" id="3.40.720.10">
    <property type="entry name" value="Alkaline Phosphatase, subunit A"/>
    <property type="match status" value="1"/>
</dbReference>
<dbReference type="GO" id="GO:0046872">
    <property type="term" value="F:metal ion binding"/>
    <property type="evidence" value="ECO:0007669"/>
    <property type="project" value="UniProtKB-KW"/>
</dbReference>
<keyword evidence="4" id="KW-0732">Signal</keyword>
<dbReference type="InterPro" id="IPR024607">
    <property type="entry name" value="Sulfatase_CS"/>
</dbReference>
<keyword evidence="3" id="KW-0479">Metal-binding</keyword>
<feature type="compositionally biased region" description="Polar residues" evidence="7">
    <location>
        <begin position="459"/>
        <end position="472"/>
    </location>
</feature>
<comment type="caution">
    <text evidence="9">The sequence shown here is derived from an EMBL/GenBank/DDBJ whole genome shotgun (WGS) entry which is preliminary data.</text>
</comment>